<feature type="region of interest" description="Disordered" evidence="1">
    <location>
        <begin position="1"/>
        <end position="30"/>
    </location>
</feature>
<accession>A0ABW1GJH7</accession>
<gene>
    <name evidence="3" type="ORF">ACFP1B_13310</name>
</gene>
<proteinExistence type="predicted"/>
<feature type="compositionally biased region" description="Polar residues" evidence="1">
    <location>
        <begin position="1"/>
        <end position="10"/>
    </location>
</feature>
<comment type="caution">
    <text evidence="3">The sequence shown here is derived from an EMBL/GenBank/DDBJ whole genome shotgun (WGS) entry which is preliminary data.</text>
</comment>
<feature type="domain" description="DUF3825" evidence="2">
    <location>
        <begin position="67"/>
        <end position="296"/>
    </location>
</feature>
<protein>
    <submittedName>
        <fullName evidence="3">DUF3825 domain-containing protein</fullName>
    </submittedName>
</protein>
<dbReference type="RefSeq" id="WP_344514919.1">
    <property type="nucleotide sequence ID" value="NZ_BAAATU010000031.1"/>
</dbReference>
<evidence type="ECO:0000259" key="2">
    <source>
        <dbReference type="Pfam" id="PF12873"/>
    </source>
</evidence>
<keyword evidence="4" id="KW-1185">Reference proteome</keyword>
<reference evidence="4" key="1">
    <citation type="journal article" date="2019" name="Int. J. Syst. Evol. Microbiol.">
        <title>The Global Catalogue of Microorganisms (GCM) 10K type strain sequencing project: providing services to taxonomists for standard genome sequencing and annotation.</title>
        <authorList>
            <consortium name="The Broad Institute Genomics Platform"/>
            <consortium name="The Broad Institute Genome Sequencing Center for Infectious Disease"/>
            <person name="Wu L."/>
            <person name="Ma J."/>
        </authorList>
    </citation>
    <scope>NUCLEOTIDE SEQUENCE [LARGE SCALE GENOMIC DNA]</scope>
    <source>
        <strain evidence="4">JCM 4147</strain>
    </source>
</reference>
<feature type="compositionally biased region" description="Basic and acidic residues" evidence="1">
    <location>
        <begin position="18"/>
        <end position="30"/>
    </location>
</feature>
<organism evidence="3 4">
    <name type="scientific">Streptomyces pulveraceus</name>
    <dbReference type="NCBI Taxonomy" id="68258"/>
    <lineage>
        <taxon>Bacteria</taxon>
        <taxon>Bacillati</taxon>
        <taxon>Actinomycetota</taxon>
        <taxon>Actinomycetes</taxon>
        <taxon>Kitasatosporales</taxon>
        <taxon>Streptomycetaceae</taxon>
        <taxon>Streptomyces</taxon>
    </lineage>
</organism>
<evidence type="ECO:0000313" key="3">
    <source>
        <dbReference type="EMBL" id="MFC5914403.1"/>
    </source>
</evidence>
<dbReference type="EMBL" id="JBHSPU010000013">
    <property type="protein sequence ID" value="MFC5914403.1"/>
    <property type="molecule type" value="Genomic_DNA"/>
</dbReference>
<sequence length="304" mass="34077">MTTQKISPSTLAEAANRSNRESSGRTDAAGHVDFSLDTLNTYASLGRVRSYQERQSNSGNPDIFERLERMAESEDWGGPTPDPSDDLGVLRYYVHRRFDRAIFEEMVLPDAESLLSVFNSGLVTARQDDIYGLFVPNTHTDNPPWYFRGWHVSGDQQLSSFSELPAPAAYSVEPGEYFLDWNRPLRFSSYHLAQSISRQFPNSVREIPYGIELAVDAAVARSLKTAKRNPGTAAPSWNHAKGEIQLLLPMFFTDPEIPFAALSISRGPESYQASEIISMDRAYKRARLVARPTASWLTTTRECG</sequence>
<dbReference type="Pfam" id="PF12873">
    <property type="entry name" value="DUF3825"/>
    <property type="match status" value="1"/>
</dbReference>
<dbReference type="Proteomes" id="UP001596200">
    <property type="component" value="Unassembled WGS sequence"/>
</dbReference>
<evidence type="ECO:0000313" key="4">
    <source>
        <dbReference type="Proteomes" id="UP001596200"/>
    </source>
</evidence>
<dbReference type="InterPro" id="IPR024437">
    <property type="entry name" value="DUF3825"/>
</dbReference>
<name>A0ABW1GJH7_9ACTN</name>
<evidence type="ECO:0000256" key="1">
    <source>
        <dbReference type="SAM" id="MobiDB-lite"/>
    </source>
</evidence>